<name>A0A0D0DHT8_9AGAM</name>
<accession>A0A0D0DHT8</accession>
<organism evidence="2 3">
    <name type="scientific">Paxillus rubicundulus Ve08.2h10</name>
    <dbReference type="NCBI Taxonomy" id="930991"/>
    <lineage>
        <taxon>Eukaryota</taxon>
        <taxon>Fungi</taxon>
        <taxon>Dikarya</taxon>
        <taxon>Basidiomycota</taxon>
        <taxon>Agaricomycotina</taxon>
        <taxon>Agaricomycetes</taxon>
        <taxon>Agaricomycetidae</taxon>
        <taxon>Boletales</taxon>
        <taxon>Paxilineae</taxon>
        <taxon>Paxillaceae</taxon>
        <taxon>Paxillus</taxon>
    </lineage>
</organism>
<dbReference type="EMBL" id="KN825873">
    <property type="protein sequence ID" value="KIK81069.1"/>
    <property type="molecule type" value="Genomic_DNA"/>
</dbReference>
<dbReference type="SUPFAM" id="SSF103473">
    <property type="entry name" value="MFS general substrate transporter"/>
    <property type="match status" value="1"/>
</dbReference>
<evidence type="ECO:0000313" key="3">
    <source>
        <dbReference type="Proteomes" id="UP000054538"/>
    </source>
</evidence>
<feature type="transmembrane region" description="Helical" evidence="1">
    <location>
        <begin position="89"/>
        <end position="106"/>
    </location>
</feature>
<dbReference type="InParanoid" id="A0A0D0DHT8"/>
<feature type="transmembrane region" description="Helical" evidence="1">
    <location>
        <begin position="20"/>
        <end position="38"/>
    </location>
</feature>
<reference evidence="2 3" key="1">
    <citation type="submission" date="2014-04" db="EMBL/GenBank/DDBJ databases">
        <authorList>
            <consortium name="DOE Joint Genome Institute"/>
            <person name="Kuo A."/>
            <person name="Kohler A."/>
            <person name="Jargeat P."/>
            <person name="Nagy L.G."/>
            <person name="Floudas D."/>
            <person name="Copeland A."/>
            <person name="Barry K.W."/>
            <person name="Cichocki N."/>
            <person name="Veneault-Fourrey C."/>
            <person name="LaButti K."/>
            <person name="Lindquist E.A."/>
            <person name="Lipzen A."/>
            <person name="Lundell T."/>
            <person name="Morin E."/>
            <person name="Murat C."/>
            <person name="Sun H."/>
            <person name="Tunlid A."/>
            <person name="Henrissat B."/>
            <person name="Grigoriev I.V."/>
            <person name="Hibbett D.S."/>
            <person name="Martin F."/>
            <person name="Nordberg H.P."/>
            <person name="Cantor M.N."/>
            <person name="Hua S.X."/>
        </authorList>
    </citation>
    <scope>NUCLEOTIDE SEQUENCE [LARGE SCALE GENOMIC DNA]</scope>
    <source>
        <strain evidence="2 3">Ve08.2h10</strain>
    </source>
</reference>
<feature type="non-terminal residue" evidence="2">
    <location>
        <position position="108"/>
    </location>
</feature>
<gene>
    <name evidence="2" type="ORF">PAXRUDRAFT_80832</name>
</gene>
<evidence type="ECO:0008006" key="4">
    <source>
        <dbReference type="Google" id="ProtNLM"/>
    </source>
</evidence>
<dbReference type="STRING" id="930991.A0A0D0DHT8"/>
<proteinExistence type="predicted"/>
<dbReference type="OrthoDB" id="2684232at2759"/>
<keyword evidence="1" id="KW-0472">Membrane</keyword>
<protein>
    <recommendedName>
        <fullName evidence="4">Major facilitator superfamily (MFS) profile domain-containing protein</fullName>
    </recommendedName>
</protein>
<sequence>MQSETVKSIAPTKLLTASRIVTLLGCILVSLGSGTNYVTGSRPLAYAPQLGARLHVSHTQLNVIGLAGNIGGNISGPIWGRIVDIKGPRIPLIGAFTFLLIGYSGIKK</sequence>
<dbReference type="Proteomes" id="UP000054538">
    <property type="component" value="Unassembled WGS sequence"/>
</dbReference>
<dbReference type="HOGENOM" id="CLU_2203289_0_0_1"/>
<dbReference type="AlphaFoldDB" id="A0A0D0DHT8"/>
<keyword evidence="1" id="KW-0812">Transmembrane</keyword>
<keyword evidence="1" id="KW-1133">Transmembrane helix</keyword>
<dbReference type="Gene3D" id="1.20.1250.20">
    <property type="entry name" value="MFS general substrate transporter like domains"/>
    <property type="match status" value="1"/>
</dbReference>
<evidence type="ECO:0000256" key="1">
    <source>
        <dbReference type="SAM" id="Phobius"/>
    </source>
</evidence>
<dbReference type="InterPro" id="IPR036259">
    <property type="entry name" value="MFS_trans_sf"/>
</dbReference>
<keyword evidence="3" id="KW-1185">Reference proteome</keyword>
<reference evidence="3" key="2">
    <citation type="submission" date="2015-01" db="EMBL/GenBank/DDBJ databases">
        <title>Evolutionary Origins and Diversification of the Mycorrhizal Mutualists.</title>
        <authorList>
            <consortium name="DOE Joint Genome Institute"/>
            <consortium name="Mycorrhizal Genomics Consortium"/>
            <person name="Kohler A."/>
            <person name="Kuo A."/>
            <person name="Nagy L.G."/>
            <person name="Floudas D."/>
            <person name="Copeland A."/>
            <person name="Barry K.W."/>
            <person name="Cichocki N."/>
            <person name="Veneault-Fourrey C."/>
            <person name="LaButti K."/>
            <person name="Lindquist E.A."/>
            <person name="Lipzen A."/>
            <person name="Lundell T."/>
            <person name="Morin E."/>
            <person name="Murat C."/>
            <person name="Riley R."/>
            <person name="Ohm R."/>
            <person name="Sun H."/>
            <person name="Tunlid A."/>
            <person name="Henrissat B."/>
            <person name="Grigoriev I.V."/>
            <person name="Hibbett D.S."/>
            <person name="Martin F."/>
        </authorList>
    </citation>
    <scope>NUCLEOTIDE SEQUENCE [LARGE SCALE GENOMIC DNA]</scope>
    <source>
        <strain evidence="3">Ve08.2h10</strain>
    </source>
</reference>
<evidence type="ECO:0000313" key="2">
    <source>
        <dbReference type="EMBL" id="KIK81069.1"/>
    </source>
</evidence>